<comment type="caution">
    <text evidence="4">The sequence shown here is derived from an EMBL/GenBank/DDBJ whole genome shotgun (WGS) entry which is preliminary data.</text>
</comment>
<dbReference type="Gene3D" id="3.40.50.410">
    <property type="entry name" value="von Willebrand factor, type A domain"/>
    <property type="match status" value="1"/>
</dbReference>
<dbReference type="Pfam" id="PF18962">
    <property type="entry name" value="Por_Secre_tail"/>
    <property type="match status" value="1"/>
</dbReference>
<evidence type="ECO:0000259" key="3">
    <source>
        <dbReference type="PROSITE" id="PS50234"/>
    </source>
</evidence>
<dbReference type="STRING" id="651561.BBI00_01770"/>
<sequence>MKKTLLLLLFALCASWNSLQAQTDYIICLDNGSTVSDTRFKEMRLTAVKLIERLVACHPKNRYAVVHYGAALNNGPSLGLIPRIYIESDFTTNSFPEPYVTRRLNYGQHFHEALGLIGNALDGTYNPEIVSPQTSLHRAAGFNLVVIVITDGSRNSGDLSTGSYLVNYYDTALNDPAAFKNVTRFKVDRGAKFAMIHMSPNSQSSMAGASIASAGGSYTGAVESNVDDPDYGILPRLYYPRPSTFVFDSVLEMPKVDEIVSNVCTPSSWVGSLAFRYEPFNCGMPGDFNITGGFSLPQGAVVLNNKLALRDISTGIDYGISTTGNVIGNEIYYHFSPSDINIPAGSTGKYKFIMTLQYSTSGGTVEIMSWNHYTMFNYDLDLAAVCSRSASGAAAKSLTVSPNPTDGAFRGTLTREIESGKLEVLDLNGNTVLTKVVRGKIFDADLKNQRQGIYIVNITTDKNETYSEKITKK</sequence>
<dbReference type="EMBL" id="MAYG01000001">
    <property type="protein sequence ID" value="OCA73144.1"/>
    <property type="molecule type" value="Genomic_DNA"/>
</dbReference>
<evidence type="ECO:0000256" key="1">
    <source>
        <dbReference type="ARBA" id="ARBA00022729"/>
    </source>
</evidence>
<feature type="domain" description="VWFA" evidence="3">
    <location>
        <begin position="24"/>
        <end position="237"/>
    </location>
</feature>
<feature type="chain" id="PRO_5008620940" description="VWFA domain-containing protein" evidence="2">
    <location>
        <begin position="22"/>
        <end position="473"/>
    </location>
</feature>
<accession>A0A1B8ZNP2</accession>
<reference evidence="5" key="1">
    <citation type="submission" date="2016-07" db="EMBL/GenBank/DDBJ databases">
        <authorList>
            <person name="Florea S."/>
            <person name="Webb J.S."/>
            <person name="Jaromczyk J."/>
            <person name="Schardl C.L."/>
        </authorList>
    </citation>
    <scope>NUCLEOTIDE SEQUENCE [LARGE SCALE GENOMIC DNA]</scope>
    <source>
        <strain evidence="5">CC-VM-7</strain>
    </source>
</reference>
<keyword evidence="1 2" id="KW-0732">Signal</keyword>
<name>A0A1B8ZNP2_9FLAO</name>
<dbReference type="Pfam" id="PF00092">
    <property type="entry name" value="VWA"/>
    <property type="match status" value="1"/>
</dbReference>
<dbReference type="InterPro" id="IPR036465">
    <property type="entry name" value="vWFA_dom_sf"/>
</dbReference>
<evidence type="ECO:0000256" key="2">
    <source>
        <dbReference type="SAM" id="SignalP"/>
    </source>
</evidence>
<feature type="signal peptide" evidence="2">
    <location>
        <begin position="1"/>
        <end position="21"/>
    </location>
</feature>
<proteinExistence type="predicted"/>
<evidence type="ECO:0000313" key="5">
    <source>
        <dbReference type="Proteomes" id="UP000093432"/>
    </source>
</evidence>
<dbReference type="NCBIfam" id="TIGR04183">
    <property type="entry name" value="Por_Secre_tail"/>
    <property type="match status" value="1"/>
</dbReference>
<gene>
    <name evidence="4" type="ORF">BBI00_01770</name>
</gene>
<evidence type="ECO:0000313" key="4">
    <source>
        <dbReference type="EMBL" id="OCA73144.1"/>
    </source>
</evidence>
<dbReference type="AlphaFoldDB" id="A0A1B8ZNP2"/>
<dbReference type="InterPro" id="IPR002035">
    <property type="entry name" value="VWF_A"/>
</dbReference>
<dbReference type="PROSITE" id="PS50234">
    <property type="entry name" value="VWFA"/>
    <property type="match status" value="1"/>
</dbReference>
<organism evidence="4 5">
    <name type="scientific">Chryseobacterium arthrosphaerae</name>
    <dbReference type="NCBI Taxonomy" id="651561"/>
    <lineage>
        <taxon>Bacteria</taxon>
        <taxon>Pseudomonadati</taxon>
        <taxon>Bacteroidota</taxon>
        <taxon>Flavobacteriia</taxon>
        <taxon>Flavobacteriales</taxon>
        <taxon>Weeksellaceae</taxon>
        <taxon>Chryseobacterium group</taxon>
        <taxon>Chryseobacterium</taxon>
    </lineage>
</organism>
<dbReference type="OrthoDB" id="1274819at2"/>
<dbReference type="Proteomes" id="UP000093432">
    <property type="component" value="Unassembled WGS sequence"/>
</dbReference>
<dbReference type="SUPFAM" id="SSF53300">
    <property type="entry name" value="vWA-like"/>
    <property type="match status" value="1"/>
</dbReference>
<protein>
    <recommendedName>
        <fullName evidence="3">VWFA domain-containing protein</fullName>
    </recommendedName>
</protein>
<dbReference type="RefSeq" id="WP_065397156.1">
    <property type="nucleotide sequence ID" value="NZ_MAYG01000001.1"/>
</dbReference>
<dbReference type="InterPro" id="IPR026444">
    <property type="entry name" value="Secre_tail"/>
</dbReference>